<dbReference type="PANTHER" id="PTHR43774">
    <property type="entry name" value="PEPTIDE METHIONINE SULFOXIDE REDUCTASE"/>
    <property type="match status" value="1"/>
</dbReference>
<dbReference type="Pfam" id="PF01625">
    <property type="entry name" value="PMSR"/>
    <property type="match status" value="1"/>
</dbReference>
<evidence type="ECO:0000256" key="5">
    <source>
        <dbReference type="HAMAP-Rule" id="MF_01401"/>
    </source>
</evidence>
<gene>
    <name evidence="5 7" type="primary">msrA</name>
    <name evidence="7" type="ORF">M3202_02540</name>
</gene>
<dbReference type="HAMAP" id="MF_01401">
    <property type="entry name" value="MsrA"/>
    <property type="match status" value="1"/>
</dbReference>
<proteinExistence type="inferred from homology"/>
<evidence type="ECO:0000313" key="7">
    <source>
        <dbReference type="EMBL" id="MCM3712944.1"/>
    </source>
</evidence>
<comment type="catalytic activity">
    <reaction evidence="4 5">
        <text>[thioredoxin]-disulfide + L-methionine + H2O = L-methionine (S)-S-oxide + [thioredoxin]-dithiol</text>
        <dbReference type="Rhea" id="RHEA:19993"/>
        <dbReference type="Rhea" id="RHEA-COMP:10698"/>
        <dbReference type="Rhea" id="RHEA-COMP:10700"/>
        <dbReference type="ChEBI" id="CHEBI:15377"/>
        <dbReference type="ChEBI" id="CHEBI:29950"/>
        <dbReference type="ChEBI" id="CHEBI:50058"/>
        <dbReference type="ChEBI" id="CHEBI:57844"/>
        <dbReference type="ChEBI" id="CHEBI:58772"/>
        <dbReference type="EC" id="1.8.4.11"/>
    </reaction>
</comment>
<sequence>MTEPVYEKATFAGGCFWCMVKPFDQYDGIVSVISGYTGGHTENPTYKEVCSETTGHYEAVQITFDPDIFSYQRLLQVFWQQIDPTDAGGQFYDRGSSYRTAIFYHSEEQRKQAEQSKEELAASGRFTKPIATEILPAKPFYPAEDYHQDYYKKNPLHYNRYRIGSGREAFIQTHWRSDDE</sequence>
<comment type="function">
    <text evidence="5">Has an important function as a repair enzyme for proteins that have been inactivated by oxidation. Catalyzes the reversible oxidation-reduction of methionine sulfoxide in proteins to methionine.</text>
</comment>
<evidence type="ECO:0000313" key="8">
    <source>
        <dbReference type="Proteomes" id="UP001139179"/>
    </source>
</evidence>
<evidence type="ECO:0000256" key="4">
    <source>
        <dbReference type="ARBA" id="ARBA00048782"/>
    </source>
</evidence>
<feature type="domain" description="Peptide methionine sulphoxide reductase MsrA" evidence="6">
    <location>
        <begin position="8"/>
        <end position="159"/>
    </location>
</feature>
<organism evidence="7 8">
    <name type="scientific">Halalkalibacter oceani</name>
    <dbReference type="NCBI Taxonomy" id="1653776"/>
    <lineage>
        <taxon>Bacteria</taxon>
        <taxon>Bacillati</taxon>
        <taxon>Bacillota</taxon>
        <taxon>Bacilli</taxon>
        <taxon>Bacillales</taxon>
        <taxon>Bacillaceae</taxon>
        <taxon>Halalkalibacter</taxon>
    </lineage>
</organism>
<dbReference type="InterPro" id="IPR036509">
    <property type="entry name" value="Met_Sox_Rdtase_MsrA_sf"/>
</dbReference>
<protein>
    <recommendedName>
        <fullName evidence="5">Peptide methionine sulfoxide reductase MsrA</fullName>
        <shortName evidence="5">Protein-methionine-S-oxide reductase</shortName>
        <ecNumber evidence="5">1.8.4.11</ecNumber>
    </recommendedName>
    <alternativeName>
        <fullName evidence="5">Peptide-methionine (S)-S-oxide reductase</fullName>
        <shortName evidence="5">Peptide Met(O) reductase</shortName>
    </alternativeName>
</protein>
<dbReference type="FunFam" id="3.30.1060.10:FF:000003">
    <property type="entry name" value="Peptide methionine sulfoxide reductase MsrA"/>
    <property type="match status" value="1"/>
</dbReference>
<accession>A0A9X2DLI0</accession>
<feature type="active site" evidence="5">
    <location>
        <position position="15"/>
    </location>
</feature>
<reference evidence="7" key="1">
    <citation type="submission" date="2022-05" db="EMBL/GenBank/DDBJ databases">
        <title>Comparative Genomics of Spacecraft Associated Microbes.</title>
        <authorList>
            <person name="Tran M.T."/>
            <person name="Wright A."/>
            <person name="Seuylemezian A."/>
            <person name="Eisen J."/>
            <person name="Coil D."/>
        </authorList>
    </citation>
    <scope>NUCLEOTIDE SEQUENCE</scope>
    <source>
        <strain evidence="7">214.1.1</strain>
    </source>
</reference>
<comment type="similarity">
    <text evidence="1 5">Belongs to the MsrA Met sulfoxide reductase family.</text>
</comment>
<comment type="catalytic activity">
    <reaction evidence="3 5">
        <text>L-methionyl-[protein] + [thioredoxin]-disulfide + H2O = L-methionyl-(S)-S-oxide-[protein] + [thioredoxin]-dithiol</text>
        <dbReference type="Rhea" id="RHEA:14217"/>
        <dbReference type="Rhea" id="RHEA-COMP:10698"/>
        <dbReference type="Rhea" id="RHEA-COMP:10700"/>
        <dbReference type="Rhea" id="RHEA-COMP:12313"/>
        <dbReference type="Rhea" id="RHEA-COMP:12315"/>
        <dbReference type="ChEBI" id="CHEBI:15377"/>
        <dbReference type="ChEBI" id="CHEBI:16044"/>
        <dbReference type="ChEBI" id="CHEBI:29950"/>
        <dbReference type="ChEBI" id="CHEBI:44120"/>
        <dbReference type="ChEBI" id="CHEBI:50058"/>
        <dbReference type="EC" id="1.8.4.11"/>
    </reaction>
</comment>
<dbReference type="NCBIfam" id="TIGR00401">
    <property type="entry name" value="msrA"/>
    <property type="match status" value="1"/>
</dbReference>
<comment type="caution">
    <text evidence="7">The sequence shown here is derived from an EMBL/GenBank/DDBJ whole genome shotgun (WGS) entry which is preliminary data.</text>
</comment>
<dbReference type="EC" id="1.8.4.11" evidence="5"/>
<dbReference type="PANTHER" id="PTHR43774:SF1">
    <property type="entry name" value="PEPTIDE METHIONINE SULFOXIDE REDUCTASE MSRA 2"/>
    <property type="match status" value="1"/>
</dbReference>
<evidence type="ECO:0000256" key="1">
    <source>
        <dbReference type="ARBA" id="ARBA00005591"/>
    </source>
</evidence>
<dbReference type="Gene3D" id="3.30.1060.10">
    <property type="entry name" value="Peptide methionine sulphoxide reductase MsrA"/>
    <property type="match status" value="1"/>
</dbReference>
<evidence type="ECO:0000256" key="3">
    <source>
        <dbReference type="ARBA" id="ARBA00047806"/>
    </source>
</evidence>
<dbReference type="RefSeq" id="WP_251221783.1">
    <property type="nucleotide sequence ID" value="NZ_JAMBOL010000001.1"/>
</dbReference>
<name>A0A9X2DLI0_9BACI</name>
<dbReference type="SUPFAM" id="SSF55068">
    <property type="entry name" value="Peptide methionine sulfoxide reductase"/>
    <property type="match status" value="1"/>
</dbReference>
<evidence type="ECO:0000259" key="6">
    <source>
        <dbReference type="Pfam" id="PF01625"/>
    </source>
</evidence>
<evidence type="ECO:0000256" key="2">
    <source>
        <dbReference type="ARBA" id="ARBA00023002"/>
    </source>
</evidence>
<dbReference type="AlphaFoldDB" id="A0A9X2DLI0"/>
<keyword evidence="8" id="KW-1185">Reference proteome</keyword>
<dbReference type="GO" id="GO:0008113">
    <property type="term" value="F:peptide-methionine (S)-S-oxide reductase activity"/>
    <property type="evidence" value="ECO:0007669"/>
    <property type="project" value="UniProtKB-UniRule"/>
</dbReference>
<keyword evidence="2 5" id="KW-0560">Oxidoreductase</keyword>
<dbReference type="InterPro" id="IPR002569">
    <property type="entry name" value="Met_Sox_Rdtase_MsrA_dom"/>
</dbReference>
<dbReference type="EMBL" id="JAMBOL010000001">
    <property type="protein sequence ID" value="MCM3712944.1"/>
    <property type="molecule type" value="Genomic_DNA"/>
</dbReference>
<dbReference type="Proteomes" id="UP001139179">
    <property type="component" value="Unassembled WGS sequence"/>
</dbReference>